<feature type="compositionally biased region" description="Pro residues" evidence="1">
    <location>
        <begin position="783"/>
        <end position="793"/>
    </location>
</feature>
<sequence>MSWEEEPSGGPAAQAPKFSRYRSVRVKTASTIHSTTATDHNTHTVQDAPQSHSSDDTSTSTPDPARANSIARSMSRYRRHAGSVSGDNDATSKITAPQPSMPPVPAIPSMLRTNSSDHTNFSLSKNHNGEGPIAQGSYSPSSRPDRQSRRTERAHRELNRKAADYESQPSAEAERRRMADRDDRERRKQEQEDAAKYAARVAHNESESDRLLAKQKKRDLERLQVSLANNHQSGFKPPKSPKARSPVVEKFVALTKRRKSKEGLSPTSSTAGSVSGDGEYGRSQANLPKVPRLPVGIEVGGKGIVPQKDAPVSAVNHGDRIVSVQCRHHTFILPVTPETTPVDIVLATARNMTYDLEWSPQECVVLESYGPLGLERRIRNFECVRDVMNSWDRDTHNSLIVTKSDNLSKDRDLDIESVPETDENPQGVQLYMYHSNRPGKWNKRWITLTDNGQILCAKKPDASPLEKDTLSLCHLSDYDIYTPTEKETRKHIKPPKRRCFAIKSQHKPAMFLDTENYVQYFSMEDPGMASLFSEKVQSWRSWYLADRRPAARRISIPKMDDTPPRLPSVKHISGKSGNPASEGGNRLKSSVDDSPYKVGEFEPLIDMRRFDKRLSLFGEDLPSAAAAPSTSSKQPPSHRKKESKDSQPDGPLIDRIVSASDEAFTGNGLLGQNYNARKASVDQGAAHTRRFSKDFGDFGKEAFTDGPSLLSKQAEANAAPKGDVSWFPSALEHSQKHRETDNPRPNTSAGVITTRPPNGRSNSSSHPPPIPQQSRMRSDRPPISNPHLPPSSHPQPLSSHDPNPTNSRRQAPKPLVNLTTPTINEPPQWSSKKGHGVQAPEGMRHLVDLISVGAPKDKPSGLLEIPPRSAMRRPPTSSGSASTSPYRSGGSLSRTRSQSSGPPTSRPLIEDVPPVPNLPGMPLASSGGGRTMTMGAREKVEMDAMREAMKARERDFKERERDRGRARERGREREARNDYSSTGRVGTLKVV</sequence>
<feature type="compositionally biased region" description="Low complexity" evidence="1">
    <location>
        <begin position="49"/>
        <end position="64"/>
    </location>
</feature>
<dbReference type="SUPFAM" id="SSF54236">
    <property type="entry name" value="Ubiquitin-like"/>
    <property type="match status" value="1"/>
</dbReference>
<evidence type="ECO:0008006" key="4">
    <source>
        <dbReference type="Google" id="ProtNLM"/>
    </source>
</evidence>
<feature type="compositionally biased region" description="Low complexity" evidence="1">
    <location>
        <begin position="872"/>
        <end position="889"/>
    </location>
</feature>
<protein>
    <recommendedName>
        <fullName evidence="4">PH domain-containing protein</fullName>
    </recommendedName>
</protein>
<evidence type="ECO:0000256" key="1">
    <source>
        <dbReference type="SAM" id="MobiDB-lite"/>
    </source>
</evidence>
<feature type="compositionally biased region" description="Low complexity" evidence="1">
    <location>
        <begin position="622"/>
        <end position="635"/>
    </location>
</feature>
<dbReference type="GeneID" id="70125243"/>
<feature type="compositionally biased region" description="Polar residues" evidence="1">
    <location>
        <begin position="890"/>
        <end position="903"/>
    </location>
</feature>
<feature type="region of interest" description="Disordered" evidence="1">
    <location>
        <begin position="950"/>
        <end position="991"/>
    </location>
</feature>
<dbReference type="AlphaFoldDB" id="A0A9P8UHE3"/>
<dbReference type="PANTHER" id="PTHR38700:SF1">
    <property type="entry name" value="PH DOMAIN-CONTAINING PROTEIN"/>
    <property type="match status" value="1"/>
</dbReference>
<dbReference type="EMBL" id="JAGPXC010000006">
    <property type="protein sequence ID" value="KAH6652175.1"/>
    <property type="molecule type" value="Genomic_DNA"/>
</dbReference>
<comment type="caution">
    <text evidence="2">The sequence shown here is derived from an EMBL/GenBank/DDBJ whole genome shotgun (WGS) entry which is preliminary data.</text>
</comment>
<feature type="compositionally biased region" description="Basic and acidic residues" evidence="1">
    <location>
        <begin position="202"/>
        <end position="214"/>
    </location>
</feature>
<dbReference type="OrthoDB" id="43122at2759"/>
<dbReference type="PANTHER" id="PTHR38700">
    <property type="entry name" value="YALI0E22418P"/>
    <property type="match status" value="1"/>
</dbReference>
<evidence type="ECO:0000313" key="2">
    <source>
        <dbReference type="EMBL" id="KAH6652175.1"/>
    </source>
</evidence>
<feature type="compositionally biased region" description="Basic and acidic residues" evidence="1">
    <location>
        <begin position="172"/>
        <end position="195"/>
    </location>
</feature>
<dbReference type="SUPFAM" id="SSF50729">
    <property type="entry name" value="PH domain-like"/>
    <property type="match status" value="1"/>
</dbReference>
<evidence type="ECO:0000313" key="3">
    <source>
        <dbReference type="Proteomes" id="UP000758603"/>
    </source>
</evidence>
<dbReference type="InterPro" id="IPR011993">
    <property type="entry name" value="PH-like_dom_sf"/>
</dbReference>
<accession>A0A9P8UHE3</accession>
<keyword evidence="3" id="KW-1185">Reference proteome</keyword>
<gene>
    <name evidence="2" type="ORF">BKA67DRAFT_349604</name>
</gene>
<feature type="compositionally biased region" description="Basic and acidic residues" evidence="1">
    <location>
        <begin position="733"/>
        <end position="742"/>
    </location>
</feature>
<feature type="compositionally biased region" description="Polar residues" evidence="1">
    <location>
        <begin position="743"/>
        <end position="760"/>
    </location>
</feature>
<feature type="compositionally biased region" description="Basic and acidic residues" evidence="1">
    <location>
        <begin position="143"/>
        <end position="164"/>
    </location>
</feature>
<feature type="region of interest" description="Disordered" evidence="1">
    <location>
        <begin position="731"/>
        <end position="936"/>
    </location>
</feature>
<organism evidence="2 3">
    <name type="scientific">Truncatella angustata</name>
    <dbReference type="NCBI Taxonomy" id="152316"/>
    <lineage>
        <taxon>Eukaryota</taxon>
        <taxon>Fungi</taxon>
        <taxon>Dikarya</taxon>
        <taxon>Ascomycota</taxon>
        <taxon>Pezizomycotina</taxon>
        <taxon>Sordariomycetes</taxon>
        <taxon>Xylariomycetidae</taxon>
        <taxon>Amphisphaeriales</taxon>
        <taxon>Sporocadaceae</taxon>
        <taxon>Truncatella</taxon>
    </lineage>
</organism>
<feature type="compositionally biased region" description="Polar residues" evidence="1">
    <location>
        <begin position="111"/>
        <end position="126"/>
    </location>
</feature>
<dbReference type="Proteomes" id="UP000758603">
    <property type="component" value="Unassembled WGS sequence"/>
</dbReference>
<dbReference type="Gene3D" id="2.30.29.30">
    <property type="entry name" value="Pleckstrin-homology domain (PH domain)/Phosphotyrosine-binding domain (PTB)"/>
    <property type="match status" value="1"/>
</dbReference>
<reference evidence="2" key="1">
    <citation type="journal article" date="2021" name="Nat. Commun.">
        <title>Genetic determinants of endophytism in the Arabidopsis root mycobiome.</title>
        <authorList>
            <person name="Mesny F."/>
            <person name="Miyauchi S."/>
            <person name="Thiergart T."/>
            <person name="Pickel B."/>
            <person name="Atanasova L."/>
            <person name="Karlsson M."/>
            <person name="Huettel B."/>
            <person name="Barry K.W."/>
            <person name="Haridas S."/>
            <person name="Chen C."/>
            <person name="Bauer D."/>
            <person name="Andreopoulos W."/>
            <person name="Pangilinan J."/>
            <person name="LaButti K."/>
            <person name="Riley R."/>
            <person name="Lipzen A."/>
            <person name="Clum A."/>
            <person name="Drula E."/>
            <person name="Henrissat B."/>
            <person name="Kohler A."/>
            <person name="Grigoriev I.V."/>
            <person name="Martin F.M."/>
            <person name="Hacquard S."/>
        </authorList>
    </citation>
    <scope>NUCLEOTIDE SEQUENCE</scope>
    <source>
        <strain evidence="2">MPI-SDFR-AT-0073</strain>
    </source>
</reference>
<dbReference type="RefSeq" id="XP_045956453.1">
    <property type="nucleotide sequence ID" value="XM_046096350.1"/>
</dbReference>
<proteinExistence type="predicted"/>
<feature type="compositionally biased region" description="Polar residues" evidence="1">
    <location>
        <begin position="817"/>
        <end position="831"/>
    </location>
</feature>
<feature type="region of interest" description="Disordered" evidence="1">
    <location>
        <begin position="227"/>
        <end position="246"/>
    </location>
</feature>
<feature type="compositionally biased region" description="Polar residues" evidence="1">
    <location>
        <begin position="85"/>
        <end position="98"/>
    </location>
</feature>
<dbReference type="InterPro" id="IPR029071">
    <property type="entry name" value="Ubiquitin-like_domsf"/>
</dbReference>
<feature type="compositionally biased region" description="Polar residues" evidence="1">
    <location>
        <begin position="28"/>
        <end position="48"/>
    </location>
</feature>
<name>A0A9P8UHE3_9PEZI</name>
<feature type="region of interest" description="Disordered" evidence="1">
    <location>
        <begin position="622"/>
        <end position="653"/>
    </location>
</feature>
<feature type="region of interest" description="Disordered" evidence="1">
    <location>
        <begin position="1"/>
        <end position="214"/>
    </location>
</feature>
<feature type="region of interest" description="Disordered" evidence="1">
    <location>
        <begin position="554"/>
        <end position="594"/>
    </location>
</feature>
<feature type="compositionally biased region" description="Basic and acidic residues" evidence="1">
    <location>
        <begin position="950"/>
        <end position="977"/>
    </location>
</feature>
<feature type="region of interest" description="Disordered" evidence="1">
    <location>
        <begin position="257"/>
        <end position="287"/>
    </location>
</feature>